<keyword evidence="2" id="KW-1185">Reference proteome</keyword>
<proteinExistence type="predicted"/>
<name>A0A0N1MTE7_9GAMM</name>
<evidence type="ECO:0000313" key="2">
    <source>
        <dbReference type="Proteomes" id="UP000037848"/>
    </source>
</evidence>
<dbReference type="RefSeq" id="WP_054455286.1">
    <property type="nucleotide sequence ID" value="NZ_LHPH01000020.1"/>
</dbReference>
<dbReference type="AlphaFoldDB" id="A0A0N1MTE7"/>
<accession>A0A0N1MTE7</accession>
<protein>
    <recommendedName>
        <fullName evidence="3">Orphan protein</fullName>
    </recommendedName>
</protein>
<dbReference type="Proteomes" id="UP000037848">
    <property type="component" value="Unassembled WGS sequence"/>
</dbReference>
<organism evidence="1 2">
    <name type="scientific">Pseudoalteromonas porphyrae</name>
    <dbReference type="NCBI Taxonomy" id="187330"/>
    <lineage>
        <taxon>Bacteria</taxon>
        <taxon>Pseudomonadati</taxon>
        <taxon>Pseudomonadota</taxon>
        <taxon>Gammaproteobacteria</taxon>
        <taxon>Alteromonadales</taxon>
        <taxon>Pseudoalteromonadaceae</taxon>
        <taxon>Pseudoalteromonas</taxon>
    </lineage>
</organism>
<sequence>MCSSVKSSRAVKKSQINFDNELSDQQRLSFAAKANLAQVRREQREAINKKWAQKHAVKSPTHFSVLQWFKRYLAW</sequence>
<dbReference type="EMBL" id="LHPH01000020">
    <property type="protein sequence ID" value="KPH60764.1"/>
    <property type="molecule type" value="Genomic_DNA"/>
</dbReference>
<comment type="caution">
    <text evidence="1">The sequence shown here is derived from an EMBL/GenBank/DDBJ whole genome shotgun (WGS) entry which is preliminary data.</text>
</comment>
<evidence type="ECO:0000313" key="1">
    <source>
        <dbReference type="EMBL" id="KPH60764.1"/>
    </source>
</evidence>
<evidence type="ECO:0008006" key="3">
    <source>
        <dbReference type="Google" id="ProtNLM"/>
    </source>
</evidence>
<gene>
    <name evidence="1" type="ORF">ADS77_15760</name>
</gene>
<reference evidence="1 2" key="1">
    <citation type="submission" date="2015-08" db="EMBL/GenBank/DDBJ databases">
        <title>Draft Genome Sequence of Pseudoalteromonas porphyrae UCD-SED14.</title>
        <authorList>
            <person name="Coil D.A."/>
            <person name="Jospin G."/>
            <person name="Lee R.D."/>
            <person name="Eisen J.A."/>
        </authorList>
    </citation>
    <scope>NUCLEOTIDE SEQUENCE [LARGE SCALE GENOMIC DNA]</scope>
    <source>
        <strain evidence="1 2">UCD-SED14</strain>
    </source>
</reference>
<dbReference type="OrthoDB" id="6293437at2"/>